<dbReference type="SMART" id="SM00346">
    <property type="entry name" value="HTH_ICLR"/>
    <property type="match status" value="1"/>
</dbReference>
<protein>
    <submittedName>
        <fullName evidence="6">IclR family transcriptional regulator</fullName>
    </submittedName>
</protein>
<dbReference type="PANTHER" id="PTHR30136:SF24">
    <property type="entry name" value="HTH-TYPE TRANSCRIPTIONAL REPRESSOR ALLR"/>
    <property type="match status" value="1"/>
</dbReference>
<dbReference type="EMBL" id="JAVREK010000017">
    <property type="protein sequence ID" value="MDT0303717.1"/>
    <property type="molecule type" value="Genomic_DNA"/>
</dbReference>
<keyword evidence="3" id="KW-0804">Transcription</keyword>
<dbReference type="Gene3D" id="1.10.10.10">
    <property type="entry name" value="Winged helix-like DNA-binding domain superfamily/Winged helix DNA-binding domain"/>
    <property type="match status" value="1"/>
</dbReference>
<gene>
    <name evidence="6" type="ORF">RM446_16505</name>
</gene>
<dbReference type="Gene3D" id="3.30.450.40">
    <property type="match status" value="1"/>
</dbReference>
<dbReference type="RefSeq" id="WP_311546198.1">
    <property type="nucleotide sequence ID" value="NZ_JAVREK010000017.1"/>
</dbReference>
<dbReference type="SUPFAM" id="SSF46785">
    <property type="entry name" value="Winged helix' DNA-binding domain"/>
    <property type="match status" value="1"/>
</dbReference>
<dbReference type="PROSITE" id="PS51077">
    <property type="entry name" value="HTH_ICLR"/>
    <property type="match status" value="1"/>
</dbReference>
<feature type="domain" description="IclR-ED" evidence="5">
    <location>
        <begin position="62"/>
        <end position="245"/>
    </location>
</feature>
<dbReference type="InterPro" id="IPR050707">
    <property type="entry name" value="HTH_MetabolicPath_Reg"/>
</dbReference>
<dbReference type="InterPro" id="IPR036388">
    <property type="entry name" value="WH-like_DNA-bd_sf"/>
</dbReference>
<name>A0ABU2KWT2_9ACTN</name>
<dbReference type="Pfam" id="PF25213">
    <property type="entry name" value="HVO_A0261_N"/>
    <property type="match status" value="1"/>
</dbReference>
<dbReference type="Proteomes" id="UP001183226">
    <property type="component" value="Unassembled WGS sequence"/>
</dbReference>
<keyword evidence="1" id="KW-0805">Transcription regulation</keyword>
<feature type="domain" description="HTH iclR-type" evidence="4">
    <location>
        <begin position="2"/>
        <end position="61"/>
    </location>
</feature>
<accession>A0ABU2KWT2</accession>
<dbReference type="InterPro" id="IPR036390">
    <property type="entry name" value="WH_DNA-bd_sf"/>
</dbReference>
<dbReference type="Pfam" id="PF01614">
    <property type="entry name" value="IclR_C"/>
    <property type="match status" value="1"/>
</dbReference>
<evidence type="ECO:0000259" key="4">
    <source>
        <dbReference type="PROSITE" id="PS51077"/>
    </source>
</evidence>
<dbReference type="SUPFAM" id="SSF55781">
    <property type="entry name" value="GAF domain-like"/>
    <property type="match status" value="1"/>
</dbReference>
<dbReference type="InterPro" id="IPR029016">
    <property type="entry name" value="GAF-like_dom_sf"/>
</dbReference>
<proteinExistence type="predicted"/>
<keyword evidence="2" id="KW-0238">DNA-binding</keyword>
<dbReference type="PANTHER" id="PTHR30136">
    <property type="entry name" value="HELIX-TURN-HELIX TRANSCRIPTIONAL REGULATOR, ICLR FAMILY"/>
    <property type="match status" value="1"/>
</dbReference>
<evidence type="ECO:0000256" key="3">
    <source>
        <dbReference type="ARBA" id="ARBA00023163"/>
    </source>
</evidence>
<comment type="caution">
    <text evidence="6">The sequence shown here is derived from an EMBL/GenBank/DDBJ whole genome shotgun (WGS) entry which is preliminary data.</text>
</comment>
<evidence type="ECO:0000259" key="5">
    <source>
        <dbReference type="PROSITE" id="PS51078"/>
    </source>
</evidence>
<evidence type="ECO:0000313" key="7">
    <source>
        <dbReference type="Proteomes" id="UP001183226"/>
    </source>
</evidence>
<organism evidence="6 7">
    <name type="scientific">Streptomonospora wellingtoniae</name>
    <dbReference type="NCBI Taxonomy" id="3075544"/>
    <lineage>
        <taxon>Bacteria</taxon>
        <taxon>Bacillati</taxon>
        <taxon>Actinomycetota</taxon>
        <taxon>Actinomycetes</taxon>
        <taxon>Streptosporangiales</taxon>
        <taxon>Nocardiopsidaceae</taxon>
        <taxon>Streptomonospora</taxon>
    </lineage>
</organism>
<keyword evidence="7" id="KW-1185">Reference proteome</keyword>
<evidence type="ECO:0000256" key="2">
    <source>
        <dbReference type="ARBA" id="ARBA00023125"/>
    </source>
</evidence>
<evidence type="ECO:0000256" key="1">
    <source>
        <dbReference type="ARBA" id="ARBA00023015"/>
    </source>
</evidence>
<dbReference type="PROSITE" id="PS51078">
    <property type="entry name" value="ICLR_ED"/>
    <property type="match status" value="1"/>
</dbReference>
<evidence type="ECO:0000313" key="6">
    <source>
        <dbReference type="EMBL" id="MDT0303717.1"/>
    </source>
</evidence>
<sequence length="259" mass="27932">MSSSVERALWILVELASGPATISDLGRRLDVHRTTSLRLLRTLEEERFVRRMEDGRYRIGPRMTSLAQVALEGLDVRAAAAGHLRELGAACGHTVHLAAREGPAMVYLDKVESSHAVRMYSRIGAPAPLHATGVGKAVLAGMAQDERDGLLGEPPYDRCTPNTRTTRAELAADLAEVAERGWALDDFEHEEFIHCVAAPIRDASGTVAAAVSVSAPNMVLDRPQLLDLVPPLQRTAAAVSEELGWSPDAIGGNAHRDPR</sequence>
<reference evidence="7" key="1">
    <citation type="submission" date="2023-07" db="EMBL/GenBank/DDBJ databases">
        <title>30 novel species of actinomycetes from the DSMZ collection.</title>
        <authorList>
            <person name="Nouioui I."/>
        </authorList>
    </citation>
    <scope>NUCLEOTIDE SEQUENCE [LARGE SCALE GENOMIC DNA]</scope>
    <source>
        <strain evidence="7">DSM 45055</strain>
    </source>
</reference>
<dbReference type="InterPro" id="IPR005471">
    <property type="entry name" value="Tscrpt_reg_IclR_N"/>
</dbReference>
<dbReference type="InterPro" id="IPR057527">
    <property type="entry name" value="HVO_A0261-like_N"/>
</dbReference>
<dbReference type="InterPro" id="IPR014757">
    <property type="entry name" value="Tscrpt_reg_IclR_C"/>
</dbReference>